<protein>
    <submittedName>
        <fullName evidence="3">Uncharacterized protein</fullName>
    </submittedName>
</protein>
<feature type="transmembrane region" description="Helical" evidence="2">
    <location>
        <begin position="108"/>
        <end position="129"/>
    </location>
</feature>
<proteinExistence type="predicted"/>
<feature type="compositionally biased region" description="Basic and acidic residues" evidence="1">
    <location>
        <begin position="80"/>
        <end position="89"/>
    </location>
</feature>
<feature type="compositionally biased region" description="Polar residues" evidence="1">
    <location>
        <begin position="24"/>
        <end position="51"/>
    </location>
</feature>
<feature type="transmembrane region" description="Helical" evidence="2">
    <location>
        <begin position="212"/>
        <end position="231"/>
    </location>
</feature>
<keyword evidence="2" id="KW-0472">Membrane</keyword>
<keyword evidence="4" id="KW-1185">Reference proteome</keyword>
<keyword evidence="2" id="KW-1133">Transmembrane helix</keyword>
<name>A0A3N4ICP1_ASCIM</name>
<feature type="region of interest" description="Disordered" evidence="1">
    <location>
        <begin position="295"/>
        <end position="325"/>
    </location>
</feature>
<reference evidence="3 4" key="1">
    <citation type="journal article" date="2018" name="Nat. Ecol. Evol.">
        <title>Pezizomycetes genomes reveal the molecular basis of ectomycorrhizal truffle lifestyle.</title>
        <authorList>
            <person name="Murat C."/>
            <person name="Payen T."/>
            <person name="Noel B."/>
            <person name="Kuo A."/>
            <person name="Morin E."/>
            <person name="Chen J."/>
            <person name="Kohler A."/>
            <person name="Krizsan K."/>
            <person name="Balestrini R."/>
            <person name="Da Silva C."/>
            <person name="Montanini B."/>
            <person name="Hainaut M."/>
            <person name="Levati E."/>
            <person name="Barry K.W."/>
            <person name="Belfiori B."/>
            <person name="Cichocki N."/>
            <person name="Clum A."/>
            <person name="Dockter R.B."/>
            <person name="Fauchery L."/>
            <person name="Guy J."/>
            <person name="Iotti M."/>
            <person name="Le Tacon F."/>
            <person name="Lindquist E.A."/>
            <person name="Lipzen A."/>
            <person name="Malagnac F."/>
            <person name="Mello A."/>
            <person name="Molinier V."/>
            <person name="Miyauchi S."/>
            <person name="Poulain J."/>
            <person name="Riccioni C."/>
            <person name="Rubini A."/>
            <person name="Sitrit Y."/>
            <person name="Splivallo R."/>
            <person name="Traeger S."/>
            <person name="Wang M."/>
            <person name="Zifcakova L."/>
            <person name="Wipf D."/>
            <person name="Zambonelli A."/>
            <person name="Paolocci F."/>
            <person name="Nowrousian M."/>
            <person name="Ottonello S."/>
            <person name="Baldrian P."/>
            <person name="Spatafora J.W."/>
            <person name="Henrissat B."/>
            <person name="Nagy L.G."/>
            <person name="Aury J.M."/>
            <person name="Wincker P."/>
            <person name="Grigoriev I.V."/>
            <person name="Bonfante P."/>
            <person name="Martin F.M."/>
        </authorList>
    </citation>
    <scope>NUCLEOTIDE SEQUENCE [LARGE SCALE GENOMIC DNA]</scope>
    <source>
        <strain evidence="3 4">RN42</strain>
    </source>
</reference>
<evidence type="ECO:0000256" key="2">
    <source>
        <dbReference type="SAM" id="Phobius"/>
    </source>
</evidence>
<feature type="compositionally biased region" description="Basic residues" evidence="1">
    <location>
        <begin position="298"/>
        <end position="325"/>
    </location>
</feature>
<dbReference type="EMBL" id="ML119671">
    <property type="protein sequence ID" value="RPA82438.1"/>
    <property type="molecule type" value="Genomic_DNA"/>
</dbReference>
<keyword evidence="2" id="KW-0812">Transmembrane</keyword>
<dbReference type="Proteomes" id="UP000275078">
    <property type="component" value="Unassembled WGS sequence"/>
</dbReference>
<evidence type="ECO:0000256" key="1">
    <source>
        <dbReference type="SAM" id="MobiDB-lite"/>
    </source>
</evidence>
<gene>
    <name evidence="3" type="ORF">BJ508DRAFT_88673</name>
</gene>
<dbReference type="STRING" id="1160509.A0A3N4ICP1"/>
<organism evidence="3 4">
    <name type="scientific">Ascobolus immersus RN42</name>
    <dbReference type="NCBI Taxonomy" id="1160509"/>
    <lineage>
        <taxon>Eukaryota</taxon>
        <taxon>Fungi</taxon>
        <taxon>Dikarya</taxon>
        <taxon>Ascomycota</taxon>
        <taxon>Pezizomycotina</taxon>
        <taxon>Pezizomycetes</taxon>
        <taxon>Pezizales</taxon>
        <taxon>Ascobolaceae</taxon>
        <taxon>Ascobolus</taxon>
    </lineage>
</organism>
<evidence type="ECO:0000313" key="4">
    <source>
        <dbReference type="Proteomes" id="UP000275078"/>
    </source>
</evidence>
<feature type="region of interest" description="Disordered" evidence="1">
    <location>
        <begin position="1"/>
        <end position="89"/>
    </location>
</feature>
<dbReference type="AlphaFoldDB" id="A0A3N4ICP1"/>
<accession>A0A3N4ICP1</accession>
<evidence type="ECO:0000313" key="3">
    <source>
        <dbReference type="EMBL" id="RPA82438.1"/>
    </source>
</evidence>
<dbReference type="OrthoDB" id="5322539at2759"/>
<sequence>MADRDAISPAYNPLPPSDYDTERWVQTTPFSPSMDSPTTLVGSPMSPSTEYKGSIAERMKFVSTSSISKEDDTGSQMEGESEREREEREEMRMGWKQRLKARMKRYRALGLMVGFYTVALLLALGHFSFNSALHNKRPGIDTVNQQQASFVGIILTNLAKAVLTTGLGVGYVQVVWYKLRRRWTSARLIDRILSLPWSPEGMFHFGTVLKKAPLEWVFALFCLTVPIVLSLPPTSMKVVMAPLMSYTAPRVVPAVDLGFRNNETWEGLEGGLLFNPLPATYLYYHNKPLVNPSWGAKPRLRHPRHQRHHRPRLQHPPLRPHRAPP</sequence>
<feature type="transmembrane region" description="Helical" evidence="2">
    <location>
        <begin position="149"/>
        <end position="177"/>
    </location>
</feature>